<evidence type="ECO:0000313" key="2">
    <source>
        <dbReference type="Proteomes" id="UP000297245"/>
    </source>
</evidence>
<sequence>MFTLQGTNLSAVQKTVIIISILVHSTNQRCNYFQAIFGIFLHSCSVPEKVIKALSHASISVALSTIHNTINSLSVNASHRLKVAVRKLTTMFVYDNFDIKFKAWEPTLEHTSSFVSATSATAIPLYGVTKENREILRCLAALWEKSPLNPIPAASQTR</sequence>
<organism evidence="1 2">
    <name type="scientific">Dendrothele bispora (strain CBS 962.96)</name>
    <dbReference type="NCBI Taxonomy" id="1314807"/>
    <lineage>
        <taxon>Eukaryota</taxon>
        <taxon>Fungi</taxon>
        <taxon>Dikarya</taxon>
        <taxon>Basidiomycota</taxon>
        <taxon>Agaricomycotina</taxon>
        <taxon>Agaricomycetes</taxon>
        <taxon>Agaricomycetidae</taxon>
        <taxon>Agaricales</taxon>
        <taxon>Agaricales incertae sedis</taxon>
        <taxon>Dendrothele</taxon>
    </lineage>
</organism>
<keyword evidence="2" id="KW-1185">Reference proteome</keyword>
<proteinExistence type="predicted"/>
<dbReference type="EMBL" id="ML179958">
    <property type="protein sequence ID" value="THU79941.1"/>
    <property type="molecule type" value="Genomic_DNA"/>
</dbReference>
<accession>A0A4S8KVX0</accession>
<evidence type="ECO:0000313" key="1">
    <source>
        <dbReference type="EMBL" id="THU79941.1"/>
    </source>
</evidence>
<reference evidence="1 2" key="1">
    <citation type="journal article" date="2019" name="Nat. Ecol. Evol.">
        <title>Megaphylogeny resolves global patterns of mushroom evolution.</title>
        <authorList>
            <person name="Varga T."/>
            <person name="Krizsan K."/>
            <person name="Foldi C."/>
            <person name="Dima B."/>
            <person name="Sanchez-Garcia M."/>
            <person name="Sanchez-Ramirez S."/>
            <person name="Szollosi G.J."/>
            <person name="Szarkandi J.G."/>
            <person name="Papp V."/>
            <person name="Albert L."/>
            <person name="Andreopoulos W."/>
            <person name="Angelini C."/>
            <person name="Antonin V."/>
            <person name="Barry K.W."/>
            <person name="Bougher N.L."/>
            <person name="Buchanan P."/>
            <person name="Buyck B."/>
            <person name="Bense V."/>
            <person name="Catcheside P."/>
            <person name="Chovatia M."/>
            <person name="Cooper J."/>
            <person name="Damon W."/>
            <person name="Desjardin D."/>
            <person name="Finy P."/>
            <person name="Geml J."/>
            <person name="Haridas S."/>
            <person name="Hughes K."/>
            <person name="Justo A."/>
            <person name="Karasinski D."/>
            <person name="Kautmanova I."/>
            <person name="Kiss B."/>
            <person name="Kocsube S."/>
            <person name="Kotiranta H."/>
            <person name="LaButti K.M."/>
            <person name="Lechner B.E."/>
            <person name="Liimatainen K."/>
            <person name="Lipzen A."/>
            <person name="Lukacs Z."/>
            <person name="Mihaltcheva S."/>
            <person name="Morgado L.N."/>
            <person name="Niskanen T."/>
            <person name="Noordeloos M.E."/>
            <person name="Ohm R.A."/>
            <person name="Ortiz-Santana B."/>
            <person name="Ovrebo C."/>
            <person name="Racz N."/>
            <person name="Riley R."/>
            <person name="Savchenko A."/>
            <person name="Shiryaev A."/>
            <person name="Soop K."/>
            <person name="Spirin V."/>
            <person name="Szebenyi C."/>
            <person name="Tomsovsky M."/>
            <person name="Tulloss R.E."/>
            <person name="Uehling J."/>
            <person name="Grigoriev I.V."/>
            <person name="Vagvolgyi C."/>
            <person name="Papp T."/>
            <person name="Martin F.M."/>
            <person name="Miettinen O."/>
            <person name="Hibbett D.S."/>
            <person name="Nagy L.G."/>
        </authorList>
    </citation>
    <scope>NUCLEOTIDE SEQUENCE [LARGE SCALE GENOMIC DNA]</scope>
    <source>
        <strain evidence="1 2">CBS 962.96</strain>
    </source>
</reference>
<dbReference type="Proteomes" id="UP000297245">
    <property type="component" value="Unassembled WGS sequence"/>
</dbReference>
<dbReference type="OrthoDB" id="4743193at2759"/>
<dbReference type="AlphaFoldDB" id="A0A4S8KVX0"/>
<gene>
    <name evidence="1" type="ORF">K435DRAFT_696742</name>
</gene>
<protein>
    <submittedName>
        <fullName evidence="1">Uncharacterized protein</fullName>
    </submittedName>
</protein>
<name>A0A4S8KVX0_DENBC</name>